<organism evidence="3 4">
    <name type="scientific">Photobacterium sp. (strain ATCC 43367)</name>
    <dbReference type="NCBI Taxonomy" id="379097"/>
    <lineage>
        <taxon>Bacteria</taxon>
        <taxon>Pseudomonadati</taxon>
        <taxon>Pseudomonadota</taxon>
        <taxon>Gammaproteobacteria</taxon>
        <taxon>Vibrionales</taxon>
        <taxon>Vibrionaceae</taxon>
        <taxon>Vibrio</taxon>
        <taxon>Vibrio oreintalis group</taxon>
    </lineage>
</organism>
<evidence type="ECO:0000256" key="2">
    <source>
        <dbReference type="SAM" id="SignalP"/>
    </source>
</evidence>
<dbReference type="InterPro" id="IPR013360">
    <property type="entry name" value="Pilus_4_PilW"/>
</dbReference>
<dbReference type="SUPFAM" id="SSF81901">
    <property type="entry name" value="HCP-like"/>
    <property type="match status" value="1"/>
</dbReference>
<dbReference type="GO" id="GO:0006397">
    <property type="term" value="P:mRNA processing"/>
    <property type="evidence" value="ECO:0007669"/>
    <property type="project" value="InterPro"/>
</dbReference>
<protein>
    <submittedName>
        <fullName evidence="3">Pilus assembly protein PilW</fullName>
    </submittedName>
</protein>
<dbReference type="PROSITE" id="PS51257">
    <property type="entry name" value="PROKAR_LIPOPROTEIN"/>
    <property type="match status" value="1"/>
</dbReference>
<dbReference type="PANTHER" id="PTHR44917:SF1">
    <property type="entry name" value="PROTEIN HIGH CHLOROPHYLL FLUORESCENT 107"/>
    <property type="match status" value="1"/>
</dbReference>
<feature type="repeat" description="TPR" evidence="1">
    <location>
        <begin position="34"/>
        <end position="67"/>
    </location>
</feature>
<evidence type="ECO:0000313" key="3">
    <source>
        <dbReference type="EMBL" id="KGY07653.1"/>
    </source>
</evidence>
<dbReference type="OrthoDB" id="9814042at2"/>
<dbReference type="InterPro" id="IPR044624">
    <property type="entry name" value="Mbb1-like"/>
</dbReference>
<reference evidence="3 4" key="1">
    <citation type="submission" date="2014-10" db="EMBL/GenBank/DDBJ databases">
        <title>Genome sequencing of Vibrio sinaloensis T08.</title>
        <authorList>
            <person name="Chan K.-G."/>
            <person name="Mohamad N.I."/>
        </authorList>
    </citation>
    <scope>NUCLEOTIDE SEQUENCE [LARGE SCALE GENOMIC DNA]</scope>
    <source>
        <strain evidence="3 4">T08</strain>
    </source>
</reference>
<dbReference type="GO" id="GO:0003729">
    <property type="term" value="F:mRNA binding"/>
    <property type="evidence" value="ECO:0007669"/>
    <property type="project" value="InterPro"/>
</dbReference>
<dbReference type="EMBL" id="JRWP01000041">
    <property type="protein sequence ID" value="KGY07653.1"/>
    <property type="molecule type" value="Genomic_DNA"/>
</dbReference>
<keyword evidence="1" id="KW-0802">TPR repeat</keyword>
<dbReference type="InterPro" id="IPR011990">
    <property type="entry name" value="TPR-like_helical_dom_sf"/>
</dbReference>
<dbReference type="STRING" id="379097.SE23_14935"/>
<feature type="signal peptide" evidence="2">
    <location>
        <begin position="1"/>
        <end position="20"/>
    </location>
</feature>
<sequence>MRSLSFILSLMLAGCVTVDATNQSDPSFNPTERAEARIALGIGYLEQGNMVKARENLEKALDHSPNYYRAQLSMAHYFEKVGETQSAERMYKTALKQHPRNGNVLNNFGTFLCKQGDYSSADKYFNAAIDQPYYYLISGSYENAAMCALKAGNNEQAKYYFTRTLDHDPYRASSILHLAKLEIEDGEYTQARIRLMKFHQSYGLQKPSLKLLINLEEQAGNPSLQQQYQAKLDKMG</sequence>
<gene>
    <name evidence="3" type="ORF">NM06_15995</name>
</gene>
<dbReference type="Gene3D" id="1.25.40.10">
    <property type="entry name" value="Tetratricopeptide repeat domain"/>
    <property type="match status" value="1"/>
</dbReference>
<comment type="caution">
    <text evidence="3">The sequence shown here is derived from an EMBL/GenBank/DDBJ whole genome shotgun (WGS) entry which is preliminary data.</text>
</comment>
<evidence type="ECO:0000256" key="1">
    <source>
        <dbReference type="PROSITE-ProRule" id="PRU00339"/>
    </source>
</evidence>
<dbReference type="Pfam" id="PF13431">
    <property type="entry name" value="TPR_17"/>
    <property type="match status" value="1"/>
</dbReference>
<dbReference type="Proteomes" id="UP000030451">
    <property type="component" value="Unassembled WGS sequence"/>
</dbReference>
<name>A0A0A5JI63_PHOS4</name>
<dbReference type="RefSeq" id="WP_038192093.1">
    <property type="nucleotide sequence ID" value="NZ_JRWP01000041.1"/>
</dbReference>
<proteinExistence type="predicted"/>
<feature type="chain" id="PRO_5002012375" evidence="2">
    <location>
        <begin position="21"/>
        <end position="236"/>
    </location>
</feature>
<dbReference type="InterPro" id="IPR019734">
    <property type="entry name" value="TPR_rpt"/>
</dbReference>
<dbReference type="PANTHER" id="PTHR44917">
    <property type="entry name" value="PROTEIN HIGH CHLOROPHYLL FLUORESCENT 107"/>
    <property type="match status" value="1"/>
</dbReference>
<dbReference type="NCBIfam" id="TIGR02521">
    <property type="entry name" value="type_IV_pilW"/>
    <property type="match status" value="1"/>
</dbReference>
<feature type="repeat" description="TPR" evidence="1">
    <location>
        <begin position="68"/>
        <end position="101"/>
    </location>
</feature>
<dbReference type="AlphaFoldDB" id="A0A0A5JI63"/>
<dbReference type="PROSITE" id="PS50005">
    <property type="entry name" value="TPR"/>
    <property type="match status" value="2"/>
</dbReference>
<evidence type="ECO:0000313" key="4">
    <source>
        <dbReference type="Proteomes" id="UP000030451"/>
    </source>
</evidence>
<keyword evidence="2" id="KW-0732">Signal</keyword>
<accession>A0A0A5JI63</accession>
<dbReference type="SMART" id="SM00028">
    <property type="entry name" value="TPR"/>
    <property type="match status" value="4"/>
</dbReference>